<feature type="compositionally biased region" description="Low complexity" evidence="1">
    <location>
        <begin position="322"/>
        <end position="336"/>
    </location>
</feature>
<dbReference type="Proteomes" id="UP001066276">
    <property type="component" value="Chromosome 5"/>
</dbReference>
<dbReference type="AlphaFoldDB" id="A0AAV7RKV2"/>
<sequence length="506" mass="55444">MARQRHPRFSEEELRVMVEAIVRVEPQLFGSQVQHTSIARKMELWRRIVDRVNAVGQHPRNREDIRKRWNDLRGKVRSVVSRRHLAVRRTGGGPPPPPPQLTTWEEQVLAILHPEGLAGVGGGMDSGKSNLNYYIPHPTCMPAHNPTLILTPSTQTPHICPNITNHPSQHQALHATTKHGHPSLKHAHCTYPYTPLNHHHTRSHTGMQALGYTVTHPLHTMTHTDVITILLYPCRTPTQRHRTPHMSTPPTEEAHSDDSSSVQLDLDDQPGPLGTSGQSVPLTLAQATTDLPPSGNTSTAPTQRAHTSVPRTRQSAVCPPLQGTQANPPPQQQQGPGASGSGHTVQGTEAQEHRGTGRAAVRQGADRPRGPTLHKALSSIMGAYHHSQETMATVLAKFQETQRLQEEQYMGFREELRTISSTLGTIVGVLKELVSTRRDTVAPQGAPDTSMDDELPTTSAGASGQDAPPQDHHTSTPPPAEGEPPRKRSLRSMTKTEHDAKTPAKK</sequence>
<comment type="caution">
    <text evidence="3">The sequence shown here is derived from an EMBL/GenBank/DDBJ whole genome shotgun (WGS) entry which is preliminary data.</text>
</comment>
<keyword evidence="4" id="KW-1185">Reference proteome</keyword>
<dbReference type="GO" id="GO:0005634">
    <property type="term" value="C:nucleus"/>
    <property type="evidence" value="ECO:0007669"/>
    <property type="project" value="TreeGrafter"/>
</dbReference>
<proteinExistence type="predicted"/>
<feature type="domain" description="Myb/SANT-like DNA-binding" evidence="2">
    <location>
        <begin position="5"/>
        <end position="78"/>
    </location>
</feature>
<feature type="compositionally biased region" description="Basic and acidic residues" evidence="1">
    <location>
        <begin position="494"/>
        <end position="506"/>
    </location>
</feature>
<organism evidence="3 4">
    <name type="scientific">Pleurodeles waltl</name>
    <name type="common">Iberian ribbed newt</name>
    <dbReference type="NCBI Taxonomy" id="8319"/>
    <lineage>
        <taxon>Eukaryota</taxon>
        <taxon>Metazoa</taxon>
        <taxon>Chordata</taxon>
        <taxon>Craniata</taxon>
        <taxon>Vertebrata</taxon>
        <taxon>Euteleostomi</taxon>
        <taxon>Amphibia</taxon>
        <taxon>Batrachia</taxon>
        <taxon>Caudata</taxon>
        <taxon>Salamandroidea</taxon>
        <taxon>Salamandridae</taxon>
        <taxon>Pleurodelinae</taxon>
        <taxon>Pleurodeles</taxon>
    </lineage>
</organism>
<evidence type="ECO:0000259" key="2">
    <source>
        <dbReference type="Pfam" id="PF13873"/>
    </source>
</evidence>
<evidence type="ECO:0000313" key="3">
    <source>
        <dbReference type="EMBL" id="KAJ1153282.1"/>
    </source>
</evidence>
<dbReference type="Pfam" id="PF13873">
    <property type="entry name" value="Myb_DNA-bind_5"/>
    <property type="match status" value="1"/>
</dbReference>
<evidence type="ECO:0000256" key="1">
    <source>
        <dbReference type="SAM" id="MobiDB-lite"/>
    </source>
</evidence>
<evidence type="ECO:0000313" key="4">
    <source>
        <dbReference type="Proteomes" id="UP001066276"/>
    </source>
</evidence>
<reference evidence="3" key="1">
    <citation type="journal article" date="2022" name="bioRxiv">
        <title>Sequencing and chromosome-scale assembly of the giantPleurodeles waltlgenome.</title>
        <authorList>
            <person name="Brown T."/>
            <person name="Elewa A."/>
            <person name="Iarovenko S."/>
            <person name="Subramanian E."/>
            <person name="Araus A.J."/>
            <person name="Petzold A."/>
            <person name="Susuki M."/>
            <person name="Suzuki K.-i.T."/>
            <person name="Hayashi T."/>
            <person name="Toyoda A."/>
            <person name="Oliveira C."/>
            <person name="Osipova E."/>
            <person name="Leigh N.D."/>
            <person name="Simon A."/>
            <person name="Yun M.H."/>
        </authorList>
    </citation>
    <scope>NUCLEOTIDE SEQUENCE</scope>
    <source>
        <strain evidence="3">20211129_DDA</strain>
        <tissue evidence="3">Liver</tissue>
    </source>
</reference>
<accession>A0AAV7RKV2</accession>
<feature type="region of interest" description="Disordered" evidence="1">
    <location>
        <begin position="438"/>
        <end position="506"/>
    </location>
</feature>
<feature type="region of interest" description="Disordered" evidence="1">
    <location>
        <begin position="238"/>
        <end position="371"/>
    </location>
</feature>
<gene>
    <name evidence="3" type="ORF">NDU88_006043</name>
</gene>
<name>A0AAV7RKV2_PLEWA</name>
<dbReference type="InterPro" id="IPR028002">
    <property type="entry name" value="Myb_DNA-bind_5"/>
</dbReference>
<dbReference type="PANTHER" id="PTHR23098">
    <property type="entry name" value="AGAP001331-PA-RELATED"/>
    <property type="match status" value="1"/>
</dbReference>
<feature type="compositionally biased region" description="Polar residues" evidence="1">
    <location>
        <begin position="275"/>
        <end position="315"/>
    </location>
</feature>
<dbReference type="EMBL" id="JANPWB010000009">
    <property type="protein sequence ID" value="KAJ1153282.1"/>
    <property type="molecule type" value="Genomic_DNA"/>
</dbReference>
<protein>
    <recommendedName>
        <fullName evidence="2">Myb/SANT-like DNA-binding domain-containing protein</fullName>
    </recommendedName>
</protein>
<dbReference type="PANTHER" id="PTHR23098:SF16">
    <property type="entry name" value="REGULATORY PROTEIN ZESTE"/>
    <property type="match status" value="1"/>
</dbReference>